<sequence length="70" mass="8084">MVCLIVCLVQCVSQTWVLKTERECTRTSDTVCGPLDHHYCTKTDNKGCTFCAETHHLQAWTVHHTQRNKH</sequence>
<dbReference type="Gene3D" id="2.10.50.10">
    <property type="entry name" value="Tumor Necrosis Factor Receptor, subunit A, domain 2"/>
    <property type="match status" value="1"/>
</dbReference>
<name>A0A0E9U080_ANGAN</name>
<dbReference type="AlphaFoldDB" id="A0A0E9U080"/>
<accession>A0A0E9U080</accession>
<evidence type="ECO:0000256" key="1">
    <source>
        <dbReference type="SAM" id="SignalP"/>
    </source>
</evidence>
<keyword evidence="1" id="KW-0732">Signal</keyword>
<reference evidence="2" key="1">
    <citation type="submission" date="2014-11" db="EMBL/GenBank/DDBJ databases">
        <authorList>
            <person name="Amaro Gonzalez C."/>
        </authorList>
    </citation>
    <scope>NUCLEOTIDE SEQUENCE</scope>
</reference>
<reference evidence="2" key="2">
    <citation type="journal article" date="2015" name="Fish Shellfish Immunol.">
        <title>Early steps in the European eel (Anguilla anguilla)-Vibrio vulnificus interaction in the gills: Role of the RtxA13 toxin.</title>
        <authorList>
            <person name="Callol A."/>
            <person name="Pajuelo D."/>
            <person name="Ebbesson L."/>
            <person name="Teles M."/>
            <person name="MacKenzie S."/>
            <person name="Amaro C."/>
        </authorList>
    </citation>
    <scope>NUCLEOTIDE SEQUENCE</scope>
</reference>
<feature type="signal peptide" evidence="1">
    <location>
        <begin position="1"/>
        <end position="17"/>
    </location>
</feature>
<evidence type="ECO:0000313" key="2">
    <source>
        <dbReference type="EMBL" id="JAH59147.1"/>
    </source>
</evidence>
<feature type="chain" id="PRO_5002432933" evidence="1">
    <location>
        <begin position="18"/>
        <end position="70"/>
    </location>
</feature>
<proteinExistence type="predicted"/>
<protein>
    <submittedName>
        <fullName evidence="2">Uncharacterized protein</fullName>
    </submittedName>
</protein>
<dbReference type="EMBL" id="GBXM01049430">
    <property type="protein sequence ID" value="JAH59147.1"/>
    <property type="molecule type" value="Transcribed_RNA"/>
</dbReference>
<organism evidence="2">
    <name type="scientific">Anguilla anguilla</name>
    <name type="common">European freshwater eel</name>
    <name type="synonym">Muraena anguilla</name>
    <dbReference type="NCBI Taxonomy" id="7936"/>
    <lineage>
        <taxon>Eukaryota</taxon>
        <taxon>Metazoa</taxon>
        <taxon>Chordata</taxon>
        <taxon>Craniata</taxon>
        <taxon>Vertebrata</taxon>
        <taxon>Euteleostomi</taxon>
        <taxon>Actinopterygii</taxon>
        <taxon>Neopterygii</taxon>
        <taxon>Teleostei</taxon>
        <taxon>Anguilliformes</taxon>
        <taxon>Anguillidae</taxon>
        <taxon>Anguilla</taxon>
    </lineage>
</organism>